<feature type="compositionally biased region" description="Basic and acidic residues" evidence="1">
    <location>
        <begin position="33"/>
        <end position="50"/>
    </location>
</feature>
<reference evidence="3" key="1">
    <citation type="journal article" date="2019" name="Int. J. Syst. Evol. Microbiol.">
        <title>The Global Catalogue of Microorganisms (GCM) 10K type strain sequencing project: providing services to taxonomists for standard genome sequencing and annotation.</title>
        <authorList>
            <consortium name="The Broad Institute Genomics Platform"/>
            <consortium name="The Broad Institute Genome Sequencing Center for Infectious Disease"/>
            <person name="Wu L."/>
            <person name="Ma J."/>
        </authorList>
    </citation>
    <scope>NUCLEOTIDE SEQUENCE [LARGE SCALE GENOMIC DNA]</scope>
    <source>
        <strain evidence="3">JCM 16925</strain>
    </source>
</reference>
<feature type="region of interest" description="Disordered" evidence="1">
    <location>
        <begin position="1"/>
        <end position="67"/>
    </location>
</feature>
<evidence type="ECO:0000313" key="3">
    <source>
        <dbReference type="Proteomes" id="UP001499984"/>
    </source>
</evidence>
<evidence type="ECO:0000313" key="2">
    <source>
        <dbReference type="EMBL" id="GAA4062859.1"/>
    </source>
</evidence>
<name>A0ABP7VCA4_9ACTN</name>
<accession>A0ABP7VCA4</accession>
<evidence type="ECO:0000256" key="1">
    <source>
        <dbReference type="SAM" id="MobiDB-lite"/>
    </source>
</evidence>
<proteinExistence type="predicted"/>
<keyword evidence="3" id="KW-1185">Reference proteome</keyword>
<sequence>MAGEEALLPRTACSASAPEPDATADQIVVLDGTARHDDRLFPDRIQEETGNRTGRQSRAGGFPTAPA</sequence>
<organism evidence="2 3">
    <name type="scientific">Streptomyces shaanxiensis</name>
    <dbReference type="NCBI Taxonomy" id="653357"/>
    <lineage>
        <taxon>Bacteria</taxon>
        <taxon>Bacillati</taxon>
        <taxon>Actinomycetota</taxon>
        <taxon>Actinomycetes</taxon>
        <taxon>Kitasatosporales</taxon>
        <taxon>Streptomycetaceae</taxon>
        <taxon>Streptomyces</taxon>
    </lineage>
</organism>
<comment type="caution">
    <text evidence="2">The sequence shown here is derived from an EMBL/GenBank/DDBJ whole genome shotgun (WGS) entry which is preliminary data.</text>
</comment>
<dbReference type="EMBL" id="BAAAZY010000011">
    <property type="protein sequence ID" value="GAA4062859.1"/>
    <property type="molecule type" value="Genomic_DNA"/>
</dbReference>
<gene>
    <name evidence="2" type="ORF">GCM10022233_40970</name>
</gene>
<protein>
    <submittedName>
        <fullName evidence="2">Uncharacterized protein</fullName>
    </submittedName>
</protein>
<dbReference type="Proteomes" id="UP001499984">
    <property type="component" value="Unassembled WGS sequence"/>
</dbReference>